<keyword evidence="3" id="KW-0479">Metal-binding</keyword>
<dbReference type="InterPro" id="IPR058240">
    <property type="entry name" value="rSAM_sf"/>
</dbReference>
<accession>A0A2L0EZE2</accession>
<organism evidence="7 8">
    <name type="scientific">Sorangium cellulosum</name>
    <name type="common">Polyangium cellulosum</name>
    <dbReference type="NCBI Taxonomy" id="56"/>
    <lineage>
        <taxon>Bacteria</taxon>
        <taxon>Pseudomonadati</taxon>
        <taxon>Myxococcota</taxon>
        <taxon>Polyangia</taxon>
        <taxon>Polyangiales</taxon>
        <taxon>Polyangiaceae</taxon>
        <taxon>Sorangium</taxon>
    </lineage>
</organism>
<dbReference type="GO" id="GO:0003824">
    <property type="term" value="F:catalytic activity"/>
    <property type="evidence" value="ECO:0007669"/>
    <property type="project" value="InterPro"/>
</dbReference>
<sequence>MHQRPEDAIAVPPVLAGLRRFPLDGALLLFDRRTGLTALCDGPETAHLRMCAPRVVQFAITNACNLACTFCSRDAGAESAWTAGDAFAMLRDLCRAGALEVAFGGGEPLVFKGFADLVRRLDEETELAVSLTTNGTGLTDRLLAALAPHVGQIRLSVYDDVDHRPLIARLAERRARFGVNWLVTPARLARVEELLFDLLERGCRDVLLLSYNGRDRALHLSPDEGADLARRVRALGRALAGRMTLKLDVCWGERMEAVPRLIEPGPCPAGREFIVLTSDRRLAPCSFHHASFPVATAADVLRVWEQERASLAAPARDPGCARSAGFGLGAAPRSLPLAG</sequence>
<protein>
    <recommendedName>
        <fullName evidence="6">Radical SAM core domain-containing protein</fullName>
    </recommendedName>
</protein>
<dbReference type="SUPFAM" id="SSF102114">
    <property type="entry name" value="Radical SAM enzymes"/>
    <property type="match status" value="1"/>
</dbReference>
<dbReference type="Gene3D" id="3.20.20.70">
    <property type="entry name" value="Aldolase class I"/>
    <property type="match status" value="1"/>
</dbReference>
<evidence type="ECO:0000256" key="1">
    <source>
        <dbReference type="ARBA" id="ARBA00001966"/>
    </source>
</evidence>
<evidence type="ECO:0000256" key="4">
    <source>
        <dbReference type="ARBA" id="ARBA00023004"/>
    </source>
</evidence>
<dbReference type="GO" id="GO:0051536">
    <property type="term" value="F:iron-sulfur cluster binding"/>
    <property type="evidence" value="ECO:0007669"/>
    <property type="project" value="UniProtKB-KW"/>
</dbReference>
<dbReference type="AlphaFoldDB" id="A0A2L0EZE2"/>
<dbReference type="RefSeq" id="WP_104983172.1">
    <property type="nucleotide sequence ID" value="NZ_CP012673.1"/>
</dbReference>
<dbReference type="PANTHER" id="PTHR11228">
    <property type="entry name" value="RADICAL SAM DOMAIN PROTEIN"/>
    <property type="match status" value="1"/>
</dbReference>
<keyword evidence="2" id="KW-0949">S-adenosyl-L-methionine</keyword>
<reference evidence="7 8" key="1">
    <citation type="submission" date="2015-09" db="EMBL/GenBank/DDBJ databases">
        <title>Sorangium comparison.</title>
        <authorList>
            <person name="Zaburannyi N."/>
            <person name="Bunk B."/>
            <person name="Overmann J."/>
            <person name="Mueller R."/>
        </authorList>
    </citation>
    <scope>NUCLEOTIDE SEQUENCE [LARGE SCALE GENOMIC DNA]</scope>
    <source>
        <strain evidence="7 8">So ce26</strain>
    </source>
</reference>
<dbReference type="Pfam" id="PF04055">
    <property type="entry name" value="Radical_SAM"/>
    <property type="match status" value="1"/>
</dbReference>
<dbReference type="PROSITE" id="PS51918">
    <property type="entry name" value="RADICAL_SAM"/>
    <property type="match status" value="1"/>
</dbReference>
<dbReference type="GO" id="GO:0046872">
    <property type="term" value="F:metal ion binding"/>
    <property type="evidence" value="ECO:0007669"/>
    <property type="project" value="UniProtKB-KW"/>
</dbReference>
<dbReference type="SFLD" id="SFLDS00029">
    <property type="entry name" value="Radical_SAM"/>
    <property type="match status" value="1"/>
</dbReference>
<evidence type="ECO:0000313" key="7">
    <source>
        <dbReference type="EMBL" id="AUX44678.1"/>
    </source>
</evidence>
<name>A0A2L0EZE2_SORCE</name>
<evidence type="ECO:0000259" key="6">
    <source>
        <dbReference type="PROSITE" id="PS51918"/>
    </source>
</evidence>
<gene>
    <name evidence="7" type="ORF">SOCE26_061450</name>
</gene>
<dbReference type="CDD" id="cd01335">
    <property type="entry name" value="Radical_SAM"/>
    <property type="match status" value="1"/>
</dbReference>
<keyword evidence="5" id="KW-0411">Iron-sulfur</keyword>
<evidence type="ECO:0000256" key="3">
    <source>
        <dbReference type="ARBA" id="ARBA00022723"/>
    </source>
</evidence>
<dbReference type="InterPro" id="IPR007197">
    <property type="entry name" value="rSAM"/>
</dbReference>
<comment type="cofactor">
    <cofactor evidence="1">
        <name>[4Fe-4S] cluster</name>
        <dbReference type="ChEBI" id="CHEBI:49883"/>
    </cofactor>
</comment>
<feature type="domain" description="Radical SAM core" evidence="6">
    <location>
        <begin position="50"/>
        <end position="246"/>
    </location>
</feature>
<dbReference type="InterPro" id="IPR013785">
    <property type="entry name" value="Aldolase_TIM"/>
</dbReference>
<dbReference type="PANTHER" id="PTHR11228:SF7">
    <property type="entry name" value="PQQA PEPTIDE CYCLASE"/>
    <property type="match status" value="1"/>
</dbReference>
<dbReference type="Proteomes" id="UP000238348">
    <property type="component" value="Chromosome"/>
</dbReference>
<evidence type="ECO:0000256" key="5">
    <source>
        <dbReference type="ARBA" id="ARBA00023014"/>
    </source>
</evidence>
<proteinExistence type="predicted"/>
<dbReference type="InterPro" id="IPR050377">
    <property type="entry name" value="Radical_SAM_PqqE_MftC-like"/>
</dbReference>
<evidence type="ECO:0000256" key="2">
    <source>
        <dbReference type="ARBA" id="ARBA00022691"/>
    </source>
</evidence>
<keyword evidence="4" id="KW-0408">Iron</keyword>
<dbReference type="OrthoDB" id="9782387at2"/>
<dbReference type="SFLD" id="SFLDG01067">
    <property type="entry name" value="SPASM/twitch_domain_containing"/>
    <property type="match status" value="1"/>
</dbReference>
<evidence type="ECO:0000313" key="8">
    <source>
        <dbReference type="Proteomes" id="UP000238348"/>
    </source>
</evidence>
<dbReference type="EMBL" id="CP012673">
    <property type="protein sequence ID" value="AUX44678.1"/>
    <property type="molecule type" value="Genomic_DNA"/>
</dbReference>